<proteinExistence type="predicted"/>
<dbReference type="EMBL" id="CAJVQB010039755">
    <property type="protein sequence ID" value="CAG8827666.1"/>
    <property type="molecule type" value="Genomic_DNA"/>
</dbReference>
<accession>A0ABN7WDI1</accession>
<dbReference type="Gene3D" id="1.10.150.50">
    <property type="entry name" value="Transcription Factor, Ets-1"/>
    <property type="match status" value="1"/>
</dbReference>
<protein>
    <submittedName>
        <fullName evidence="1">29894_t:CDS:1</fullName>
    </submittedName>
</protein>
<keyword evidence="2" id="KW-1185">Reference proteome</keyword>
<feature type="non-terminal residue" evidence="1">
    <location>
        <position position="299"/>
    </location>
</feature>
<evidence type="ECO:0000313" key="2">
    <source>
        <dbReference type="Proteomes" id="UP000789901"/>
    </source>
</evidence>
<comment type="caution">
    <text evidence="1">The sequence shown here is derived from an EMBL/GenBank/DDBJ whole genome shotgun (WGS) entry which is preliminary data.</text>
</comment>
<name>A0ABN7WDI1_GIGMA</name>
<dbReference type="Proteomes" id="UP000789901">
    <property type="component" value="Unassembled WGS sequence"/>
</dbReference>
<dbReference type="InterPro" id="IPR013761">
    <property type="entry name" value="SAM/pointed_sf"/>
</dbReference>
<reference evidence="1 2" key="1">
    <citation type="submission" date="2021-06" db="EMBL/GenBank/DDBJ databases">
        <authorList>
            <person name="Kallberg Y."/>
            <person name="Tangrot J."/>
            <person name="Rosling A."/>
        </authorList>
    </citation>
    <scope>NUCLEOTIDE SEQUENCE [LARGE SCALE GENOMIC DNA]</scope>
    <source>
        <strain evidence="1 2">120-4 pot B 10/14</strain>
    </source>
</reference>
<organism evidence="1 2">
    <name type="scientific">Gigaspora margarita</name>
    <dbReference type="NCBI Taxonomy" id="4874"/>
    <lineage>
        <taxon>Eukaryota</taxon>
        <taxon>Fungi</taxon>
        <taxon>Fungi incertae sedis</taxon>
        <taxon>Mucoromycota</taxon>
        <taxon>Glomeromycotina</taxon>
        <taxon>Glomeromycetes</taxon>
        <taxon>Diversisporales</taxon>
        <taxon>Gigasporaceae</taxon>
        <taxon>Gigaspora</taxon>
    </lineage>
</organism>
<gene>
    <name evidence="1" type="ORF">GMARGA_LOCUS29476</name>
</gene>
<evidence type="ECO:0000313" key="1">
    <source>
        <dbReference type="EMBL" id="CAG8827666.1"/>
    </source>
</evidence>
<sequence length="299" mass="33928">MCEQSTPTTATTNSEKPTPTLAEFVRKYNTEQLIQFLRENEDDLQLSDVHFEILRTEEVTGRDFLNSTKQDFIDNGLKGGTAKSLADFAKEVREKKLKSLSSCKTEQEVKEIFNKFGYEDADITSILPFKPASELNEAERCHYISPIIHSSIHIARKITNKTIIPKCQFEVIGDERTGSVDYAIKVKDNTGIDKLIAITEAKQSDILMGFGQNVLQLTASHHKNSKKRNVEEAFGKGSFGYLYGIVTTERFYRIESEYSIRINKDVLKDDSELCKDVKKVVQVLVSLLKDRVEVDETPD</sequence>